<dbReference type="EMBL" id="ML992665">
    <property type="protein sequence ID" value="KAF2215775.1"/>
    <property type="molecule type" value="Genomic_DNA"/>
</dbReference>
<dbReference type="OrthoDB" id="5275361at2759"/>
<sequence length="133" mass="14629">MSDHDPANRRPVPARLILLDQARLQEPGTKIRVLGCVHAYHAESATLVLKIDYPGNMPKTPTLLATIDNVLEHVNNDLLQVGSWLNIVGSVQQPLKRVTPLVDVLMIWSAGAIKLGDYQSAVRSYQATPSARK</sequence>
<dbReference type="Pfam" id="PF12658">
    <property type="entry name" value="Ten1"/>
    <property type="match status" value="1"/>
</dbReference>
<dbReference type="GO" id="GO:0043047">
    <property type="term" value="F:single-stranded telomeric DNA binding"/>
    <property type="evidence" value="ECO:0007669"/>
    <property type="project" value="InterPro"/>
</dbReference>
<evidence type="ECO:0000313" key="2">
    <source>
        <dbReference type="Proteomes" id="UP000799539"/>
    </source>
</evidence>
<name>A0A6A6FQM6_9PEZI</name>
<dbReference type="AlphaFoldDB" id="A0A6A6FQM6"/>
<gene>
    <name evidence="1" type="ORF">CERZMDRAFT_34972</name>
</gene>
<protein>
    <recommendedName>
        <fullName evidence="3">CST complex subunit Ten1</fullName>
    </recommendedName>
</protein>
<organism evidence="1 2">
    <name type="scientific">Cercospora zeae-maydis SCOH1-5</name>
    <dbReference type="NCBI Taxonomy" id="717836"/>
    <lineage>
        <taxon>Eukaryota</taxon>
        <taxon>Fungi</taxon>
        <taxon>Dikarya</taxon>
        <taxon>Ascomycota</taxon>
        <taxon>Pezizomycotina</taxon>
        <taxon>Dothideomycetes</taxon>
        <taxon>Dothideomycetidae</taxon>
        <taxon>Mycosphaerellales</taxon>
        <taxon>Mycosphaerellaceae</taxon>
        <taxon>Cercospora</taxon>
    </lineage>
</organism>
<dbReference type="InterPro" id="IPR024222">
    <property type="entry name" value="Ten1_fungal"/>
</dbReference>
<dbReference type="GO" id="GO:0016233">
    <property type="term" value="P:telomere capping"/>
    <property type="evidence" value="ECO:0007669"/>
    <property type="project" value="InterPro"/>
</dbReference>
<evidence type="ECO:0000313" key="1">
    <source>
        <dbReference type="EMBL" id="KAF2215775.1"/>
    </source>
</evidence>
<accession>A0A6A6FQM6</accession>
<evidence type="ECO:0008006" key="3">
    <source>
        <dbReference type="Google" id="ProtNLM"/>
    </source>
</evidence>
<dbReference type="Proteomes" id="UP000799539">
    <property type="component" value="Unassembled WGS sequence"/>
</dbReference>
<dbReference type="Gene3D" id="2.40.50.140">
    <property type="entry name" value="Nucleic acid-binding proteins"/>
    <property type="match status" value="1"/>
</dbReference>
<proteinExistence type="predicted"/>
<dbReference type="InterPro" id="IPR012340">
    <property type="entry name" value="NA-bd_OB-fold"/>
</dbReference>
<reference evidence="1" key="1">
    <citation type="journal article" date="2020" name="Stud. Mycol.">
        <title>101 Dothideomycetes genomes: a test case for predicting lifestyles and emergence of pathogens.</title>
        <authorList>
            <person name="Haridas S."/>
            <person name="Albert R."/>
            <person name="Binder M."/>
            <person name="Bloem J."/>
            <person name="Labutti K."/>
            <person name="Salamov A."/>
            <person name="Andreopoulos B."/>
            <person name="Baker S."/>
            <person name="Barry K."/>
            <person name="Bills G."/>
            <person name="Bluhm B."/>
            <person name="Cannon C."/>
            <person name="Castanera R."/>
            <person name="Culley D."/>
            <person name="Daum C."/>
            <person name="Ezra D."/>
            <person name="Gonzalez J."/>
            <person name="Henrissat B."/>
            <person name="Kuo A."/>
            <person name="Liang C."/>
            <person name="Lipzen A."/>
            <person name="Lutzoni F."/>
            <person name="Magnuson J."/>
            <person name="Mondo S."/>
            <person name="Nolan M."/>
            <person name="Ohm R."/>
            <person name="Pangilinan J."/>
            <person name="Park H.-J."/>
            <person name="Ramirez L."/>
            <person name="Alfaro M."/>
            <person name="Sun H."/>
            <person name="Tritt A."/>
            <person name="Yoshinaga Y."/>
            <person name="Zwiers L.-H."/>
            <person name="Turgeon B."/>
            <person name="Goodwin S."/>
            <person name="Spatafora J."/>
            <person name="Crous P."/>
            <person name="Grigoriev I."/>
        </authorList>
    </citation>
    <scope>NUCLEOTIDE SEQUENCE</scope>
    <source>
        <strain evidence="1">SCOH1-5</strain>
    </source>
</reference>
<keyword evidence="2" id="KW-1185">Reference proteome</keyword>
<dbReference type="GO" id="GO:1990879">
    <property type="term" value="C:CST complex"/>
    <property type="evidence" value="ECO:0007669"/>
    <property type="project" value="InterPro"/>
</dbReference>